<feature type="domain" description="DNA2/NAM7 helicase-like C-terminal" evidence="2">
    <location>
        <begin position="846"/>
        <end position="1078"/>
    </location>
</feature>
<dbReference type="CDD" id="cd17934">
    <property type="entry name" value="DEXXQc_Upf1-like"/>
    <property type="match status" value="1"/>
</dbReference>
<dbReference type="OrthoDB" id="9757917at2"/>
<sequence length="1114" mass="126946">MRVSDIQAGRDYIVEVERVDREPFASSELLSVKNEIFLYRSEVTNEILLRHSFEIWEIRGTDGQNQTRLENILERNLPILCWLTATRPKGQTPTQLTIQVHEFPGRLSIPDEMQIGIDEKIIEEIRSRHLRRGDPIEVIIGWLSGQVILPPASDMGMPRALMRAGKHHQDGLDTTFQLYGRDFKIDVCRDAEGRLRIERIVKAKQKKEFDEQRPLVILEAKLSFCDFSIAGTLRFETRTELDAIARNANSYLSLWREYNELEQLGILRRAQEFSWVTYSYQEMLANGDRRFHLESQTDLEQRLQLLRDVSESSLEASGTEPDLTSFENAKTNQKAFFGQVVEIDFQNYTLDIRPPDPDELLSPPPKGFLFVSLQGDQTRIKRRERAEKRIRTATCPMPQLGLMLENRRVPVAKYRKHKALSKATRDLFNSSPTPRQEEALQVAINTPDIALIQGPPGTGKTKVITALQARLAEISEDSDVGVSHRLLLTSYQHDAVENAAERTVVFGLPAVRIGGRANSSDTPDNVDRWRRDRIQALEAKLSELPDLPETVDLRQVQNLVAGYVLTPGNSQQTTQLLEEIYQLTKGRISGELSDRLLEQKLHLTVGDSSTIADTQTRDLAIRAVRSLRTEAILFSDDGPTTAYKALRRLESLNVLSDDDRCLLETAAAWDNSESLGTEPPFLNDLAVLQTRLLEQLNPVDIPATTVTTANPEIEELLQQVREAFYEKVRQSRSGIEVVLEEYLNDLRHDPDGVREMLRDYTVVLAATCQQAVGKQMELTTGNIDSVFETVIVDEAARANPLDLFIPMSKAERRIILVGDHRQLPQILDEDVERQLSISTEATQAALKKSLFERLFKQLQEWEKNDGIKRTVTLDTQYRMHPVLGEFVSRTFYEYHGESPIKAGRAETEFFHDLPGYEHKVATWINIPYDFGGETRGKSKSRQVEASRIAKELRRLIEHDPHLTFGIITFYRAQVTELWKALCNVGLAEISEDGSFQVASAWRETTNHEGKLVERLRVGTVDAFQGKEFDVVFLSMTRSNRIVANSPETYNKKYGFLLLENRLCVAMSRQQRLLIVAGDLEMVKVEANKPESDRQVIRELIAFFELCQTSFGKIF</sequence>
<dbReference type="Gene3D" id="3.40.50.300">
    <property type="entry name" value="P-loop containing nucleotide triphosphate hydrolases"/>
    <property type="match status" value="2"/>
</dbReference>
<dbReference type="SUPFAM" id="SSF52540">
    <property type="entry name" value="P-loop containing nucleoside triphosphate hydrolases"/>
    <property type="match status" value="1"/>
</dbReference>
<evidence type="ECO:0000259" key="1">
    <source>
        <dbReference type="Pfam" id="PF13086"/>
    </source>
</evidence>
<dbReference type="Pfam" id="PF13087">
    <property type="entry name" value="AAA_12"/>
    <property type="match status" value="1"/>
</dbReference>
<dbReference type="CDD" id="cd18808">
    <property type="entry name" value="SF1_C_Upf1"/>
    <property type="match status" value="1"/>
</dbReference>
<protein>
    <submittedName>
        <fullName evidence="3">Serine/threonine protein kinase</fullName>
    </submittedName>
</protein>
<dbReference type="Pfam" id="PF13086">
    <property type="entry name" value="AAA_11"/>
    <property type="match status" value="1"/>
</dbReference>
<keyword evidence="3" id="KW-0808">Transferase</keyword>
<dbReference type="Proteomes" id="UP000218287">
    <property type="component" value="Plasmid Plasmid1 dna"/>
</dbReference>
<dbReference type="InterPro" id="IPR045055">
    <property type="entry name" value="DNA2/NAM7-like"/>
</dbReference>
<dbReference type="InterPro" id="IPR027417">
    <property type="entry name" value="P-loop_NTPase"/>
</dbReference>
<keyword evidence="3" id="KW-0418">Kinase</keyword>
<keyword evidence="4" id="KW-1185">Reference proteome</keyword>
<dbReference type="EMBL" id="AP018175">
    <property type="protein sequence ID" value="BAY19856.1"/>
    <property type="molecule type" value="Genomic_DNA"/>
</dbReference>
<keyword evidence="3" id="KW-0614">Plasmid</keyword>
<reference evidence="3 4" key="1">
    <citation type="submission" date="2017-06" db="EMBL/GenBank/DDBJ databases">
        <title>Genome sequencing of cyanobaciteial culture collection at National Institute for Environmental Studies (NIES).</title>
        <authorList>
            <person name="Hirose Y."/>
            <person name="Shimura Y."/>
            <person name="Fujisawa T."/>
            <person name="Nakamura Y."/>
            <person name="Kawachi M."/>
        </authorList>
    </citation>
    <scope>NUCLEOTIDE SEQUENCE [LARGE SCALE GENOMIC DNA]</scope>
    <source>
        <strain evidence="3 4">NIES-21</strain>
        <plasmid evidence="4">Plasmid1 dna</plasmid>
    </source>
</reference>
<name>A0A1Z4GR92_9CYAN</name>
<evidence type="ECO:0000313" key="4">
    <source>
        <dbReference type="Proteomes" id="UP000218287"/>
    </source>
</evidence>
<dbReference type="GO" id="GO:0004386">
    <property type="term" value="F:helicase activity"/>
    <property type="evidence" value="ECO:0007669"/>
    <property type="project" value="InterPro"/>
</dbReference>
<proteinExistence type="predicted"/>
<geneLocation type="plasmid" evidence="4">
    <name>Plasmid1 dna</name>
</geneLocation>
<evidence type="ECO:0000259" key="2">
    <source>
        <dbReference type="Pfam" id="PF13087"/>
    </source>
</evidence>
<keyword evidence="3" id="KW-0723">Serine/threonine-protein kinase</keyword>
<dbReference type="PANTHER" id="PTHR10887:SF495">
    <property type="entry name" value="HELICASE SENATAXIN ISOFORM X1-RELATED"/>
    <property type="match status" value="1"/>
</dbReference>
<dbReference type="GO" id="GO:0004674">
    <property type="term" value="F:protein serine/threonine kinase activity"/>
    <property type="evidence" value="ECO:0007669"/>
    <property type="project" value="UniProtKB-KW"/>
</dbReference>
<feature type="domain" description="DNA2/NAM7 helicase helicase" evidence="1">
    <location>
        <begin position="435"/>
        <end position="824"/>
    </location>
</feature>
<accession>A0A1Z4GR92</accession>
<dbReference type="InterPro" id="IPR047187">
    <property type="entry name" value="SF1_C_Upf1"/>
</dbReference>
<dbReference type="InterPro" id="IPR041677">
    <property type="entry name" value="DNA2/NAM7_AAA_11"/>
</dbReference>
<dbReference type="AlphaFoldDB" id="A0A1Z4GR92"/>
<organism evidence="3 4">
    <name type="scientific">Anabaenopsis circularis NIES-21</name>
    <dbReference type="NCBI Taxonomy" id="1085406"/>
    <lineage>
        <taxon>Bacteria</taxon>
        <taxon>Bacillati</taxon>
        <taxon>Cyanobacteriota</taxon>
        <taxon>Cyanophyceae</taxon>
        <taxon>Nostocales</taxon>
        <taxon>Nodulariaceae</taxon>
        <taxon>Anabaenopsis</taxon>
    </lineage>
</organism>
<gene>
    <name evidence="3" type="ORF">NIES21_57260</name>
</gene>
<dbReference type="InterPro" id="IPR041679">
    <property type="entry name" value="DNA2/NAM7-like_C"/>
</dbReference>
<evidence type="ECO:0000313" key="3">
    <source>
        <dbReference type="EMBL" id="BAY19856.1"/>
    </source>
</evidence>
<dbReference type="PANTHER" id="PTHR10887">
    <property type="entry name" value="DNA2/NAM7 HELICASE FAMILY"/>
    <property type="match status" value="1"/>
</dbReference>